<evidence type="ECO:0000313" key="2">
    <source>
        <dbReference type="Proteomes" id="UP001610446"/>
    </source>
</evidence>
<organism evidence="1 2">
    <name type="scientific">Aspergillus pseudoustus</name>
    <dbReference type="NCBI Taxonomy" id="1810923"/>
    <lineage>
        <taxon>Eukaryota</taxon>
        <taxon>Fungi</taxon>
        <taxon>Dikarya</taxon>
        <taxon>Ascomycota</taxon>
        <taxon>Pezizomycotina</taxon>
        <taxon>Eurotiomycetes</taxon>
        <taxon>Eurotiomycetidae</taxon>
        <taxon>Eurotiales</taxon>
        <taxon>Aspergillaceae</taxon>
        <taxon>Aspergillus</taxon>
        <taxon>Aspergillus subgen. Nidulantes</taxon>
    </lineage>
</organism>
<protein>
    <submittedName>
        <fullName evidence="1">Uncharacterized protein</fullName>
    </submittedName>
</protein>
<evidence type="ECO:0000313" key="1">
    <source>
        <dbReference type="EMBL" id="KAL2845724.1"/>
    </source>
</evidence>
<comment type="caution">
    <text evidence="1">The sequence shown here is derived from an EMBL/GenBank/DDBJ whole genome shotgun (WGS) entry which is preliminary data.</text>
</comment>
<gene>
    <name evidence="1" type="ORF">BJY01DRAFT_213936</name>
</gene>
<accession>A0ABR4K060</accession>
<proteinExistence type="predicted"/>
<dbReference type="Proteomes" id="UP001610446">
    <property type="component" value="Unassembled WGS sequence"/>
</dbReference>
<name>A0ABR4K060_9EURO</name>
<sequence length="117" mass="13529">MTLFVWFGITEYSWRAWALSNPADSFLFPTQRELAIYPATPRRIGASASPDQNPVGWMIISRHQKNCLIQVQLIKPGLLSREAQFEGRQSINPYQLRVKGHRKKTTSRITRIEKSSR</sequence>
<reference evidence="1 2" key="1">
    <citation type="submission" date="2024-07" db="EMBL/GenBank/DDBJ databases">
        <title>Section-level genome sequencing and comparative genomics of Aspergillus sections Usti and Cavernicolus.</title>
        <authorList>
            <consortium name="Lawrence Berkeley National Laboratory"/>
            <person name="Nybo J.L."/>
            <person name="Vesth T.C."/>
            <person name="Theobald S."/>
            <person name="Frisvad J.C."/>
            <person name="Larsen T.O."/>
            <person name="Kjaerboelling I."/>
            <person name="Rothschild-Mancinelli K."/>
            <person name="Lyhne E.K."/>
            <person name="Kogle M.E."/>
            <person name="Barry K."/>
            <person name="Clum A."/>
            <person name="Na H."/>
            <person name="Ledsgaard L."/>
            <person name="Lin J."/>
            <person name="Lipzen A."/>
            <person name="Kuo A."/>
            <person name="Riley R."/>
            <person name="Mondo S."/>
            <person name="Labutti K."/>
            <person name="Haridas S."/>
            <person name="Pangalinan J."/>
            <person name="Salamov A.A."/>
            <person name="Simmons B.A."/>
            <person name="Magnuson J.K."/>
            <person name="Chen J."/>
            <person name="Drula E."/>
            <person name="Henrissat B."/>
            <person name="Wiebenga A."/>
            <person name="Lubbers R.J."/>
            <person name="Gomes A.C."/>
            <person name="Makela M.R."/>
            <person name="Stajich J."/>
            <person name="Grigoriev I.V."/>
            <person name="Mortensen U.H."/>
            <person name="De Vries R.P."/>
            <person name="Baker S.E."/>
            <person name="Andersen M.R."/>
        </authorList>
    </citation>
    <scope>NUCLEOTIDE SEQUENCE [LARGE SCALE GENOMIC DNA]</scope>
    <source>
        <strain evidence="1 2">CBS 123904</strain>
    </source>
</reference>
<dbReference type="EMBL" id="JBFXLU010000069">
    <property type="protein sequence ID" value="KAL2845724.1"/>
    <property type="molecule type" value="Genomic_DNA"/>
</dbReference>
<keyword evidence="2" id="KW-1185">Reference proteome</keyword>